<accession>A0ABV5FTQ2</accession>
<dbReference type="Proteomes" id="UP001589575">
    <property type="component" value="Unassembled WGS sequence"/>
</dbReference>
<organism evidence="1 2">
    <name type="scientific">Citricoccus parietis</name>
    <dbReference type="NCBI Taxonomy" id="592307"/>
    <lineage>
        <taxon>Bacteria</taxon>
        <taxon>Bacillati</taxon>
        <taxon>Actinomycetota</taxon>
        <taxon>Actinomycetes</taxon>
        <taxon>Micrococcales</taxon>
        <taxon>Micrococcaceae</taxon>
        <taxon>Citricoccus</taxon>
    </lineage>
</organism>
<protein>
    <submittedName>
        <fullName evidence="1">Uncharacterized protein</fullName>
    </submittedName>
</protein>
<evidence type="ECO:0000313" key="2">
    <source>
        <dbReference type="Proteomes" id="UP001589575"/>
    </source>
</evidence>
<proteinExistence type="predicted"/>
<gene>
    <name evidence="1" type="ORF">ACFFX0_02240</name>
</gene>
<comment type="caution">
    <text evidence="1">The sequence shown here is derived from an EMBL/GenBank/DDBJ whole genome shotgun (WGS) entry which is preliminary data.</text>
</comment>
<dbReference type="EMBL" id="JBHMFI010000001">
    <property type="protein sequence ID" value="MFB9070072.1"/>
    <property type="molecule type" value="Genomic_DNA"/>
</dbReference>
<keyword evidence="2" id="KW-1185">Reference proteome</keyword>
<evidence type="ECO:0000313" key="1">
    <source>
        <dbReference type="EMBL" id="MFB9070072.1"/>
    </source>
</evidence>
<reference evidence="1 2" key="1">
    <citation type="submission" date="2024-09" db="EMBL/GenBank/DDBJ databases">
        <authorList>
            <person name="Sun Q."/>
            <person name="Mori K."/>
        </authorList>
    </citation>
    <scope>NUCLEOTIDE SEQUENCE [LARGE SCALE GENOMIC DNA]</scope>
    <source>
        <strain evidence="1 2">CCM 7609</strain>
    </source>
</reference>
<name>A0ABV5FTQ2_9MICC</name>
<sequence>MCQFTLIGRTFSTSSIQREVIQANGQTESNQKSTVWVPPSVAVFVASAVSVMVPPGMRMGDSGMVRGEALVGLRPTWCAACAAPHGRSAWARSPRGPRHR</sequence>